<evidence type="ECO:0000259" key="4">
    <source>
        <dbReference type="Pfam" id="PF00281"/>
    </source>
</evidence>
<comment type="similarity">
    <text evidence="1">Belongs to the universal ribosomal protein uL5 family.</text>
</comment>
<feature type="domain" description="Large ribosomal subunit protein uL5 C-terminal" evidence="5">
    <location>
        <begin position="80"/>
        <end position="155"/>
    </location>
</feature>
<evidence type="ECO:0008006" key="7">
    <source>
        <dbReference type="Google" id="ProtNLM"/>
    </source>
</evidence>
<feature type="domain" description="Large ribosomal subunit protein uL5 N-terminal" evidence="4">
    <location>
        <begin position="23"/>
        <end position="76"/>
    </location>
</feature>
<dbReference type="GO" id="GO:0003735">
    <property type="term" value="F:structural constituent of ribosome"/>
    <property type="evidence" value="ECO:0007669"/>
    <property type="project" value="InterPro"/>
</dbReference>
<evidence type="ECO:0000256" key="3">
    <source>
        <dbReference type="ARBA" id="ARBA00023274"/>
    </source>
</evidence>
<keyword evidence="2" id="KW-0689">Ribosomal protein</keyword>
<dbReference type="GO" id="GO:0006412">
    <property type="term" value="P:translation"/>
    <property type="evidence" value="ECO:0007669"/>
    <property type="project" value="InterPro"/>
</dbReference>
<dbReference type="InterPro" id="IPR002132">
    <property type="entry name" value="Ribosomal_uL5"/>
</dbReference>
<dbReference type="PIRSF" id="PIRSF002161">
    <property type="entry name" value="Ribosomal_L5"/>
    <property type="match status" value="1"/>
</dbReference>
<dbReference type="AlphaFoldDB" id="A0A0F9F2E2"/>
<dbReference type="FunFam" id="3.30.1440.10:FF:000002">
    <property type="entry name" value="60S ribosomal protein L11"/>
    <property type="match status" value="1"/>
</dbReference>
<dbReference type="SUPFAM" id="SSF55282">
    <property type="entry name" value="RL5-like"/>
    <property type="match status" value="1"/>
</dbReference>
<dbReference type="InterPro" id="IPR057266">
    <property type="entry name" value="Ribosomal_uL5_euk/arc-type"/>
</dbReference>
<reference evidence="6" key="1">
    <citation type="journal article" date="2015" name="Nature">
        <title>Complex archaea that bridge the gap between prokaryotes and eukaryotes.</title>
        <authorList>
            <person name="Spang A."/>
            <person name="Saw J.H."/>
            <person name="Jorgensen S.L."/>
            <person name="Zaremba-Niedzwiedzka K."/>
            <person name="Martijn J."/>
            <person name="Lind A.E."/>
            <person name="van Eijk R."/>
            <person name="Schleper C."/>
            <person name="Guy L."/>
            <person name="Ettema T.J."/>
        </authorList>
    </citation>
    <scope>NUCLEOTIDE SEQUENCE</scope>
</reference>
<dbReference type="PANTHER" id="PTHR11994">
    <property type="entry name" value="60S RIBOSOMAL PROTEIN L11-RELATED"/>
    <property type="match status" value="1"/>
</dbReference>
<name>A0A0F9F2E2_9ZZZZ</name>
<proteinExistence type="inferred from homology"/>
<evidence type="ECO:0000313" key="6">
    <source>
        <dbReference type="EMBL" id="KKL51400.1"/>
    </source>
</evidence>
<dbReference type="Pfam" id="PF00673">
    <property type="entry name" value="Ribosomal_L5_C"/>
    <property type="match status" value="1"/>
</dbReference>
<dbReference type="GO" id="GO:1990904">
    <property type="term" value="C:ribonucleoprotein complex"/>
    <property type="evidence" value="ECO:0007669"/>
    <property type="project" value="UniProtKB-KW"/>
</dbReference>
<dbReference type="InterPro" id="IPR031309">
    <property type="entry name" value="Ribosomal_uL5_C"/>
</dbReference>
<dbReference type="GO" id="GO:0005840">
    <property type="term" value="C:ribosome"/>
    <property type="evidence" value="ECO:0007669"/>
    <property type="project" value="UniProtKB-KW"/>
</dbReference>
<evidence type="ECO:0000256" key="1">
    <source>
        <dbReference type="ARBA" id="ARBA00008553"/>
    </source>
</evidence>
<protein>
    <recommendedName>
        <fullName evidence="7">50S ribosomal protein L5</fullName>
    </recommendedName>
</protein>
<gene>
    <name evidence="6" type="ORF">LCGC14_2295880</name>
</gene>
<dbReference type="InterPro" id="IPR031310">
    <property type="entry name" value="Ribosomal_uL5_N"/>
</dbReference>
<evidence type="ECO:0000259" key="5">
    <source>
        <dbReference type="Pfam" id="PF00673"/>
    </source>
</evidence>
<dbReference type="NCBIfam" id="NF003258">
    <property type="entry name" value="PRK04219.1"/>
    <property type="match status" value="1"/>
</dbReference>
<sequence>MSVKAKKKGQSDQSKEFKEIWKNPMRKPYLEKIVLNIGVGVGGGELEKAASVLKQITGKEPVKTLSKVNVKEFNLRIGRPIGCKITIRGQNAEKLLKRLLIVNNNKMLRKSFDNFGNFGFGIDEHIKIPQTEYEADIGLWGLDVCGRIVRPGMRVKTRKKSRSKVSRHHYISKAEAHYFLKQNFGVDIVNKLDLEYI</sequence>
<comment type="caution">
    <text evidence="6">The sequence shown here is derived from an EMBL/GenBank/DDBJ whole genome shotgun (WGS) entry which is preliminary data.</text>
</comment>
<organism evidence="6">
    <name type="scientific">marine sediment metagenome</name>
    <dbReference type="NCBI Taxonomy" id="412755"/>
    <lineage>
        <taxon>unclassified sequences</taxon>
        <taxon>metagenomes</taxon>
        <taxon>ecological metagenomes</taxon>
    </lineage>
</organism>
<dbReference type="EMBL" id="LAZR01032265">
    <property type="protein sequence ID" value="KKL51400.1"/>
    <property type="molecule type" value="Genomic_DNA"/>
</dbReference>
<dbReference type="InterPro" id="IPR022803">
    <property type="entry name" value="Ribosomal_uL5_dom_sf"/>
</dbReference>
<dbReference type="Pfam" id="PF00281">
    <property type="entry name" value="Ribosomal_L5"/>
    <property type="match status" value="1"/>
</dbReference>
<dbReference type="Gene3D" id="3.30.1440.10">
    <property type="match status" value="1"/>
</dbReference>
<evidence type="ECO:0000256" key="2">
    <source>
        <dbReference type="ARBA" id="ARBA00022980"/>
    </source>
</evidence>
<keyword evidence="3" id="KW-0687">Ribonucleoprotein</keyword>
<accession>A0A0F9F2E2</accession>